<organism evidence="6 7">
    <name type="scientific">Nocardia terpenica</name>
    <dbReference type="NCBI Taxonomy" id="455432"/>
    <lineage>
        <taxon>Bacteria</taxon>
        <taxon>Bacillati</taxon>
        <taxon>Actinomycetota</taxon>
        <taxon>Actinomycetes</taxon>
        <taxon>Mycobacteriales</taxon>
        <taxon>Nocardiaceae</taxon>
        <taxon>Nocardia</taxon>
    </lineage>
</organism>
<name>A0A164NHL2_9NOCA</name>
<feature type="repeat" description="WD" evidence="3">
    <location>
        <begin position="857"/>
        <end position="888"/>
    </location>
</feature>
<dbReference type="PROSITE" id="PS00678">
    <property type="entry name" value="WD_REPEATS_1"/>
    <property type="match status" value="4"/>
</dbReference>
<dbReference type="SUPFAM" id="SSF50998">
    <property type="entry name" value="Quinoprotein alcohol dehydrogenase-like"/>
    <property type="match status" value="1"/>
</dbReference>
<dbReference type="Gene3D" id="2.130.10.10">
    <property type="entry name" value="YVTN repeat-like/Quinoprotein amine dehydrogenase"/>
    <property type="match status" value="5"/>
</dbReference>
<proteinExistence type="predicted"/>
<evidence type="ECO:0000256" key="1">
    <source>
        <dbReference type="ARBA" id="ARBA00022574"/>
    </source>
</evidence>
<dbReference type="InterPro" id="IPR001680">
    <property type="entry name" value="WD40_rpt"/>
</dbReference>
<keyword evidence="1 3" id="KW-0853">WD repeat</keyword>
<dbReference type="SMART" id="SM00255">
    <property type="entry name" value="TIR"/>
    <property type="match status" value="1"/>
</dbReference>
<feature type="repeat" description="WD" evidence="3">
    <location>
        <begin position="639"/>
        <end position="680"/>
    </location>
</feature>
<feature type="repeat" description="WD" evidence="3">
    <location>
        <begin position="685"/>
        <end position="722"/>
    </location>
</feature>
<keyword evidence="4" id="KW-1133">Transmembrane helix</keyword>
<evidence type="ECO:0000259" key="5">
    <source>
        <dbReference type="SMART" id="SM00255"/>
    </source>
</evidence>
<dbReference type="EMBL" id="LWGR01000005">
    <property type="protein sequence ID" value="KZM74373.1"/>
    <property type="molecule type" value="Genomic_DNA"/>
</dbReference>
<evidence type="ECO:0000256" key="3">
    <source>
        <dbReference type="PROSITE-ProRule" id="PRU00221"/>
    </source>
</evidence>
<dbReference type="PANTHER" id="PTHR22847:SF637">
    <property type="entry name" value="WD REPEAT DOMAIN 5B"/>
    <property type="match status" value="1"/>
</dbReference>
<feature type="repeat" description="WD" evidence="3">
    <location>
        <begin position="724"/>
        <end position="764"/>
    </location>
</feature>
<dbReference type="InterPro" id="IPR019775">
    <property type="entry name" value="WD40_repeat_CS"/>
</dbReference>
<evidence type="ECO:0000313" key="7">
    <source>
        <dbReference type="Proteomes" id="UP000076512"/>
    </source>
</evidence>
<evidence type="ECO:0000256" key="4">
    <source>
        <dbReference type="SAM" id="Phobius"/>
    </source>
</evidence>
<feature type="repeat" description="WD" evidence="3">
    <location>
        <begin position="814"/>
        <end position="855"/>
    </location>
</feature>
<feature type="repeat" description="WD" evidence="3">
    <location>
        <begin position="483"/>
        <end position="515"/>
    </location>
</feature>
<dbReference type="PROSITE" id="PS50294">
    <property type="entry name" value="WD_REPEATS_REGION"/>
    <property type="match status" value="8"/>
</dbReference>
<dbReference type="SUPFAM" id="SSF52200">
    <property type="entry name" value="Toll/Interleukin receptor TIR domain"/>
    <property type="match status" value="1"/>
</dbReference>
<keyword evidence="4" id="KW-0472">Membrane</keyword>
<feature type="repeat" description="WD" evidence="3">
    <location>
        <begin position="299"/>
        <end position="341"/>
    </location>
</feature>
<keyword evidence="2" id="KW-0677">Repeat</keyword>
<dbReference type="SUPFAM" id="SSF50978">
    <property type="entry name" value="WD40 repeat-like"/>
    <property type="match status" value="2"/>
</dbReference>
<protein>
    <recommendedName>
        <fullName evidence="5">TIR domain-containing protein</fullName>
    </recommendedName>
</protein>
<dbReference type="InterPro" id="IPR020472">
    <property type="entry name" value="WD40_PAC1"/>
</dbReference>
<feature type="repeat" description="WD" evidence="3">
    <location>
        <begin position="771"/>
        <end position="812"/>
    </location>
</feature>
<dbReference type="InterPro" id="IPR011047">
    <property type="entry name" value="Quinoprotein_ADH-like_sf"/>
</dbReference>
<dbReference type="Pfam" id="PF00400">
    <property type="entry name" value="WD40"/>
    <property type="match status" value="12"/>
</dbReference>
<dbReference type="InterPro" id="IPR000157">
    <property type="entry name" value="TIR_dom"/>
</dbReference>
<keyword evidence="4" id="KW-0812">Transmembrane</keyword>
<dbReference type="Pfam" id="PF08937">
    <property type="entry name" value="ThsB_TIR"/>
    <property type="match status" value="1"/>
</dbReference>
<dbReference type="SMART" id="SM00320">
    <property type="entry name" value="WD40"/>
    <property type="match status" value="14"/>
</dbReference>
<feature type="transmembrane region" description="Helical" evidence="4">
    <location>
        <begin position="209"/>
        <end position="230"/>
    </location>
</feature>
<evidence type="ECO:0000256" key="2">
    <source>
        <dbReference type="ARBA" id="ARBA00022737"/>
    </source>
</evidence>
<keyword evidence="7" id="KW-1185">Reference proteome</keyword>
<feature type="repeat" description="WD" evidence="3">
    <location>
        <begin position="559"/>
        <end position="593"/>
    </location>
</feature>
<reference evidence="6 7" key="1">
    <citation type="submission" date="2016-04" db="EMBL/GenBank/DDBJ databases">
        <authorList>
            <person name="Evans L.H."/>
            <person name="Alamgir A."/>
            <person name="Owens N."/>
            <person name="Weber N.D."/>
            <person name="Virtaneva K."/>
            <person name="Barbian K."/>
            <person name="Babar A."/>
            <person name="Rosenke K."/>
        </authorList>
    </citation>
    <scope>NUCLEOTIDE SEQUENCE [LARGE SCALE GENOMIC DNA]</scope>
    <source>
        <strain evidence="6 7">IFM 0406</strain>
    </source>
</reference>
<gene>
    <name evidence="6" type="ORF">AWN90_25155</name>
</gene>
<evidence type="ECO:0000313" key="6">
    <source>
        <dbReference type="EMBL" id="KZM74373.1"/>
    </source>
</evidence>
<dbReference type="InterPro" id="IPR015032">
    <property type="entry name" value="ThsB__TIR-like_domain"/>
</dbReference>
<dbReference type="InterPro" id="IPR011659">
    <property type="entry name" value="WD40"/>
</dbReference>
<feature type="repeat" description="WD" evidence="3">
    <location>
        <begin position="516"/>
        <end position="557"/>
    </location>
</feature>
<accession>A0A164NHL2</accession>
<dbReference type="AlphaFoldDB" id="A0A164NHL2"/>
<feature type="repeat" description="WD" evidence="3">
    <location>
        <begin position="342"/>
        <end position="383"/>
    </location>
</feature>
<dbReference type="Gene3D" id="3.40.50.10140">
    <property type="entry name" value="Toll/interleukin-1 receptor homology (TIR) domain"/>
    <property type="match status" value="1"/>
</dbReference>
<dbReference type="CDD" id="cd00200">
    <property type="entry name" value="WD40"/>
    <property type="match status" value="2"/>
</dbReference>
<comment type="caution">
    <text evidence="6">The sequence shown here is derived from an EMBL/GenBank/DDBJ whole genome shotgun (WGS) entry which is preliminary data.</text>
</comment>
<dbReference type="PROSITE" id="PS50082">
    <property type="entry name" value="WD_REPEATS_2"/>
    <property type="match status" value="11"/>
</dbReference>
<dbReference type="Pfam" id="PF07676">
    <property type="entry name" value="PD40"/>
    <property type="match status" value="1"/>
</dbReference>
<dbReference type="GO" id="GO:0007165">
    <property type="term" value="P:signal transduction"/>
    <property type="evidence" value="ECO:0007669"/>
    <property type="project" value="InterPro"/>
</dbReference>
<sequence length="933" mass="99306">MSTDELAHSATGPLSTDDRSIDIFMSYSHRRDSRFAPALQRGLARLAKPWNRPRSLTVFRDTTDLSAAADLGGAIQDALTRSRYFLLLASPDAAVSKWVGKEIDFWKSQRTADSFLIAVTDGTVQWDEQAVDFDWTVTDAVPRSLSGYFTAEPIWVDLSWARNSTQLSLRNSEFRSCTASLAAPVHGRSKRDIDSEDVRQQRILARLRNGAFAVILTLALVAAVGLWQAVQARNLADARTREAVAQRLLAESQAMIGSARPGGDVRAFKELLMSRSMSGGSTDYALIDALYKRSALESVVETPTTILQVVYRPDGKMVVTSGADDNSVRMWDVGTGRQVGELKGHTDTVGALAITGDGRRLVSGSGDGTIRIWDLDTRLQVGAAIQAGGPVAALALSPDGKLIMASEFDKAENSGVVKFWDIDSGKPTAELVDTSGTGTGSVAYSPDGRTIAFASSDSFVHVFDATTLTQTIQPLQVDRPAESVTFSPDGTHIAAGDEAHQVRVWEVSSGRETASFAVAQNSVRAVRFTPDGRRIITAAADDAVVVWDASTGQPIGLPFTGHNKPVNSIALSPDGQNLASGGDDKTLRFWTMSRLPLLGHQGETIAVAFSPDGKRIASVGPDGIRLWDTGTRTRISAPFTGHSGVVTSVAFSPDGRYLATGGVDQTVRLWDAGSGVEVGEPIPCQSAIFAVAFSRDGRRIATGGVDATVRLWDVASHTEIGAPMAGHTGSVWSVAFSPDGRLLASGGGGGIRMWDAMTGQQRGPALTDTHYALTSGDVLSVAFSPDSRHIVSGDSGSRIHQWDVTIGALIQPVITGHVAPVTSVTYTPNGRYIISGGKEGTIRLWDAATGQEIASPLVGHDLGVRSVAVDTAGTRIVSGGDDHAIFLWPIYFPPQPELLCRKLTSPISRQEWNSWTAPATIPYTDPCASSAAA</sequence>
<dbReference type="InterPro" id="IPR015943">
    <property type="entry name" value="WD40/YVTN_repeat-like_dom_sf"/>
</dbReference>
<dbReference type="OrthoDB" id="4492582at2"/>
<dbReference type="PRINTS" id="PR00320">
    <property type="entry name" value="GPROTEINBRPT"/>
</dbReference>
<dbReference type="InterPro" id="IPR035897">
    <property type="entry name" value="Toll_tir_struct_dom_sf"/>
</dbReference>
<dbReference type="Proteomes" id="UP000076512">
    <property type="component" value="Unassembled WGS sequence"/>
</dbReference>
<dbReference type="PANTHER" id="PTHR22847">
    <property type="entry name" value="WD40 REPEAT PROTEIN"/>
    <property type="match status" value="1"/>
</dbReference>
<dbReference type="STRING" id="455432.AWN90_25155"/>
<dbReference type="InterPro" id="IPR036322">
    <property type="entry name" value="WD40_repeat_dom_sf"/>
</dbReference>
<feature type="domain" description="TIR" evidence="5">
    <location>
        <begin position="20"/>
        <end position="165"/>
    </location>
</feature>